<evidence type="ECO:0000313" key="2">
    <source>
        <dbReference type="EMBL" id="KAK7753223.1"/>
    </source>
</evidence>
<dbReference type="Proteomes" id="UP001320420">
    <property type="component" value="Unassembled WGS sequence"/>
</dbReference>
<dbReference type="PANTHER" id="PTHR38695:SF1">
    <property type="entry name" value="AMINO ACID PERMEASE_ SLC12A DOMAIN-CONTAINING PROTEIN"/>
    <property type="match status" value="1"/>
</dbReference>
<evidence type="ECO:0000313" key="3">
    <source>
        <dbReference type="Proteomes" id="UP001320420"/>
    </source>
</evidence>
<proteinExistence type="predicted"/>
<gene>
    <name evidence="2" type="ORF">SLS62_004742</name>
</gene>
<dbReference type="InterPro" id="IPR048273">
    <property type="entry name" value="Luciferase"/>
</dbReference>
<comment type="caution">
    <text evidence="2">The sequence shown here is derived from an EMBL/GenBank/DDBJ whole genome shotgun (WGS) entry which is preliminary data.</text>
</comment>
<dbReference type="EMBL" id="JAKJXP020000030">
    <property type="protein sequence ID" value="KAK7753223.1"/>
    <property type="molecule type" value="Genomic_DNA"/>
</dbReference>
<accession>A0AAN9USM7</accession>
<dbReference type="AlphaFoldDB" id="A0AAN9USM7"/>
<organism evidence="2 3">
    <name type="scientific">Diatrype stigma</name>
    <dbReference type="NCBI Taxonomy" id="117547"/>
    <lineage>
        <taxon>Eukaryota</taxon>
        <taxon>Fungi</taxon>
        <taxon>Dikarya</taxon>
        <taxon>Ascomycota</taxon>
        <taxon>Pezizomycotina</taxon>
        <taxon>Sordariomycetes</taxon>
        <taxon>Xylariomycetidae</taxon>
        <taxon>Xylariales</taxon>
        <taxon>Diatrypaceae</taxon>
        <taxon>Diatrype</taxon>
    </lineage>
</organism>
<dbReference type="PANTHER" id="PTHR38695">
    <property type="entry name" value="AMINO ACID PERMEASE_ SLC12A DOMAIN-CONTAINING PROTEIN"/>
    <property type="match status" value="1"/>
</dbReference>
<reference evidence="2 3" key="1">
    <citation type="submission" date="2024-02" db="EMBL/GenBank/DDBJ databases">
        <title>De novo assembly and annotation of 12 fungi associated with fruit tree decline syndrome in Ontario, Canada.</title>
        <authorList>
            <person name="Sulman M."/>
            <person name="Ellouze W."/>
            <person name="Ilyukhin E."/>
        </authorList>
    </citation>
    <scope>NUCLEOTIDE SEQUENCE [LARGE SCALE GENOMIC DNA]</scope>
    <source>
        <strain evidence="2 3">M11/M66-122</strain>
    </source>
</reference>
<keyword evidence="3" id="KW-1185">Reference proteome</keyword>
<protein>
    <submittedName>
        <fullName evidence="2">Uncharacterized protein</fullName>
    </submittedName>
</protein>
<feature type="transmembrane region" description="Helical" evidence="1">
    <location>
        <begin position="64"/>
        <end position="97"/>
    </location>
</feature>
<keyword evidence="1" id="KW-0472">Membrane</keyword>
<evidence type="ECO:0000256" key="1">
    <source>
        <dbReference type="SAM" id="Phobius"/>
    </source>
</evidence>
<name>A0AAN9USM7_9PEZI</name>
<keyword evidence="1" id="KW-0812">Transmembrane</keyword>
<keyword evidence="1" id="KW-1133">Transmembrane helix</keyword>
<sequence length="248" mass="26493">MSISLTHTKTTTPAVSTAAAAAATAVEASSPSCPSEQQQQHAESVTITWTIRQDPLVVTLDGRAIFFLATSLILGVHVLPAVAVAALAGAVPLLLFVHNDYHNYLKLGPGGTPPTPAGYLRINWYKLWQLRTPFAPLPPPGPGAAVEPAAGLFSPLHHRNHHKEGPLPPRAGPRPTVVGIAPQRQTDQFGSRACYVALRRALARHAARHADDLAVGTSCFEKHGLGLFARRPVNHTCRGEVCHVHGKY</sequence>